<dbReference type="Proteomes" id="UP000240800">
    <property type="component" value="Unassembled WGS sequence"/>
</dbReference>
<protein>
    <submittedName>
        <fullName evidence="1">Uncharacterized protein</fullName>
    </submittedName>
</protein>
<evidence type="ECO:0000313" key="2">
    <source>
        <dbReference type="Proteomes" id="UP000240800"/>
    </source>
</evidence>
<organism evidence="1 2">
    <name type="scientific">Cereibacter johrii</name>
    <dbReference type="NCBI Taxonomy" id="445629"/>
    <lineage>
        <taxon>Bacteria</taxon>
        <taxon>Pseudomonadati</taxon>
        <taxon>Pseudomonadota</taxon>
        <taxon>Alphaproteobacteria</taxon>
        <taxon>Rhodobacterales</taxon>
        <taxon>Paracoccaceae</taxon>
        <taxon>Cereibacter</taxon>
    </lineage>
</organism>
<dbReference type="EMBL" id="PZZW01000006">
    <property type="protein sequence ID" value="PTM77240.1"/>
    <property type="molecule type" value="Genomic_DNA"/>
</dbReference>
<comment type="caution">
    <text evidence="1">The sequence shown here is derived from an EMBL/GenBank/DDBJ whole genome shotgun (WGS) entry which is preliminary data.</text>
</comment>
<gene>
    <name evidence="1" type="ORF">C8J29_106167</name>
</gene>
<sequence>MAVLTQRNGTLMEVLLYQLLASAPPPPLSMQIIFPTNLPRG</sequence>
<evidence type="ECO:0000313" key="1">
    <source>
        <dbReference type="EMBL" id="PTM77240.1"/>
    </source>
</evidence>
<name>A0ABX5J4F1_9RHOB</name>
<keyword evidence="2" id="KW-1185">Reference proteome</keyword>
<accession>A0ABX5J4F1</accession>
<reference evidence="1 2" key="1">
    <citation type="submission" date="2018-04" db="EMBL/GenBank/DDBJ databases">
        <title>Genomic Encyclopedia of Type Strains, Phase III (KMG-III): the genomes of soil and plant-associated and newly described type strains.</title>
        <authorList>
            <person name="Whitman W."/>
        </authorList>
    </citation>
    <scope>NUCLEOTIDE SEQUENCE [LARGE SCALE GENOMIC DNA]</scope>
    <source>
        <strain evidence="1 2">JA192</strain>
    </source>
</reference>
<proteinExistence type="predicted"/>